<geneLocation type="mitochondrion" evidence="1"/>
<protein>
    <submittedName>
        <fullName evidence="1">Uncharacterized protein</fullName>
    </submittedName>
</protein>
<gene>
    <name evidence="1" type="ORF">MitoLV_40</name>
</gene>
<dbReference type="AlphaFoldDB" id="A0A7T1C5A8"/>
<accession>A0A7T1C5A8</accession>
<reference evidence="1" key="1">
    <citation type="journal article" date="2020" name="Sci. Rep.">
        <title>Morphology, ultrastructure, genomics, and phylogeny of Euplotes vanleeuwenhoeki sp. nov. and its ultra-reduced endosymbiont 'Candidatus Pinguicoccus supinus' sp. nov.</title>
        <authorList>
            <person name="Serra V."/>
            <person name="Gammuto L."/>
            <person name="Nitla V."/>
            <person name="Castelli M."/>
            <person name="Lanzoni O."/>
            <person name="Sassera D."/>
            <person name="Bandi C."/>
            <person name="Sandeep B.V."/>
            <person name="Verni F."/>
            <person name="Modeo L."/>
            <person name="Petroni G."/>
        </authorList>
    </citation>
    <scope>NUCLEOTIDE SEQUENCE</scope>
    <source>
        <strain evidence="1">KKR18</strain>
    </source>
</reference>
<proteinExistence type="predicted"/>
<evidence type="ECO:0000313" key="1">
    <source>
        <dbReference type="EMBL" id="QPM99267.1"/>
    </source>
</evidence>
<organism evidence="1">
    <name type="scientific">Euplotes vanleeuwenhoeki</name>
    <dbReference type="NCBI Taxonomy" id="2794224"/>
    <lineage>
        <taxon>Eukaryota</taxon>
        <taxon>Sar</taxon>
        <taxon>Alveolata</taxon>
        <taxon>Ciliophora</taxon>
        <taxon>Intramacronucleata</taxon>
        <taxon>Spirotrichea</taxon>
        <taxon>Hypotrichia</taxon>
        <taxon>Euplotida</taxon>
        <taxon>Euplotidae</taxon>
        <taxon>Euplotes</taxon>
    </lineage>
</organism>
<keyword evidence="1" id="KW-0496">Mitochondrion</keyword>
<sequence length="205" mass="25663">MNYTIFVPTFILFFRKFTYFPPSISFKKLNTLLSNKHILLLNNFSNTQNRLSYFKQYRKLESLHWYLWMVINEFTITLIDKLELTPLHSFNTLFNPYNLVFQFISNIKFTFSFFCERLNKKLYKYSNYKRPRFSLKFYYVPKYRRFRTIFKLINKTIIFEKGNSYMQKIFHFWNQFFSDVSSLYFYRYLWFIQYKLLKLPRKSRS</sequence>
<name>A0A7T1C5A8_9SPIT</name>
<dbReference type="EMBL" id="MK889230">
    <property type="protein sequence ID" value="QPM99267.1"/>
    <property type="molecule type" value="Genomic_DNA"/>
</dbReference>